<organism evidence="1 2">
    <name type="scientific">Pluteus cervinus</name>
    <dbReference type="NCBI Taxonomy" id="181527"/>
    <lineage>
        <taxon>Eukaryota</taxon>
        <taxon>Fungi</taxon>
        <taxon>Dikarya</taxon>
        <taxon>Basidiomycota</taxon>
        <taxon>Agaricomycotina</taxon>
        <taxon>Agaricomycetes</taxon>
        <taxon>Agaricomycetidae</taxon>
        <taxon>Agaricales</taxon>
        <taxon>Pluteineae</taxon>
        <taxon>Pluteaceae</taxon>
        <taxon>Pluteus</taxon>
    </lineage>
</organism>
<sequence>MAQLQAMSPLSMALTYFLPSSPTLTTQVPDTRIQGKGRGEHEGSLNLIGLSRDAHSSFQRDGLSTETGKKRLEANNGGDTHLDLDHNDLQAKATLLRSDFVPAGAFTASRTPSNSNARVPPSSRRDTTIRVQVQDPAGKAGQETRLLRRFSTLNLTPCSPRLAPKTPSRLRLNSRYSYPAHEPPQIGEKASAAQGLPAHSDCDQNISATSTSPSNEGSASPGHWRVDHERQQSKNMINLHEPIGGKAEYHSASTAPLPKPFTSWNPTTPRLNPVLDMESPSPIFLPSPQLRSEGGFFALFGSERQTDQGMRVVDHTSPLTPLRQRLGDNYEDSSLHSGSVLNLSTLASPIAQSTPWTSIPLSSAIPQSNLGLGLGLCLPPTPALMPSNAQEDRSYSRLIDHGFYLPSSSSISYPFPQVPASPSHVPDASMAGPDSNVGLYWSLTPKETAHGSPTATTPSALSSSPQLLDIASSGSRTRGAHPGISPQSISERPEELYVKPKTSNPPMSPVLEHAVAMVSPIFGRLPASCSGISAVASAAIGQTPPSPKGKQKGFQTSSPLLRSYF</sequence>
<proteinExistence type="predicted"/>
<accession>A0ACD3B6I5</accession>
<name>A0ACD3B6I5_9AGAR</name>
<dbReference type="EMBL" id="ML208277">
    <property type="protein sequence ID" value="TFK73244.1"/>
    <property type="molecule type" value="Genomic_DNA"/>
</dbReference>
<reference evidence="1 2" key="1">
    <citation type="journal article" date="2019" name="Nat. Ecol. Evol.">
        <title>Megaphylogeny resolves global patterns of mushroom evolution.</title>
        <authorList>
            <person name="Varga T."/>
            <person name="Krizsan K."/>
            <person name="Foldi C."/>
            <person name="Dima B."/>
            <person name="Sanchez-Garcia M."/>
            <person name="Sanchez-Ramirez S."/>
            <person name="Szollosi G.J."/>
            <person name="Szarkandi J.G."/>
            <person name="Papp V."/>
            <person name="Albert L."/>
            <person name="Andreopoulos W."/>
            <person name="Angelini C."/>
            <person name="Antonin V."/>
            <person name="Barry K.W."/>
            <person name="Bougher N.L."/>
            <person name="Buchanan P."/>
            <person name="Buyck B."/>
            <person name="Bense V."/>
            <person name="Catcheside P."/>
            <person name="Chovatia M."/>
            <person name="Cooper J."/>
            <person name="Damon W."/>
            <person name="Desjardin D."/>
            <person name="Finy P."/>
            <person name="Geml J."/>
            <person name="Haridas S."/>
            <person name="Hughes K."/>
            <person name="Justo A."/>
            <person name="Karasinski D."/>
            <person name="Kautmanova I."/>
            <person name="Kiss B."/>
            <person name="Kocsube S."/>
            <person name="Kotiranta H."/>
            <person name="LaButti K.M."/>
            <person name="Lechner B.E."/>
            <person name="Liimatainen K."/>
            <person name="Lipzen A."/>
            <person name="Lukacs Z."/>
            <person name="Mihaltcheva S."/>
            <person name="Morgado L.N."/>
            <person name="Niskanen T."/>
            <person name="Noordeloos M.E."/>
            <person name="Ohm R.A."/>
            <person name="Ortiz-Santana B."/>
            <person name="Ovrebo C."/>
            <person name="Racz N."/>
            <person name="Riley R."/>
            <person name="Savchenko A."/>
            <person name="Shiryaev A."/>
            <person name="Soop K."/>
            <person name="Spirin V."/>
            <person name="Szebenyi C."/>
            <person name="Tomsovsky M."/>
            <person name="Tulloss R.E."/>
            <person name="Uehling J."/>
            <person name="Grigoriev I.V."/>
            <person name="Vagvolgyi C."/>
            <person name="Papp T."/>
            <person name="Martin F.M."/>
            <person name="Miettinen O."/>
            <person name="Hibbett D.S."/>
            <person name="Nagy L.G."/>
        </authorList>
    </citation>
    <scope>NUCLEOTIDE SEQUENCE [LARGE SCALE GENOMIC DNA]</scope>
    <source>
        <strain evidence="1 2">NL-1719</strain>
    </source>
</reference>
<protein>
    <submittedName>
        <fullName evidence="1">Uncharacterized protein</fullName>
    </submittedName>
</protein>
<keyword evidence="2" id="KW-1185">Reference proteome</keyword>
<evidence type="ECO:0000313" key="1">
    <source>
        <dbReference type="EMBL" id="TFK73244.1"/>
    </source>
</evidence>
<gene>
    <name evidence="1" type="ORF">BDN72DRAFT_834902</name>
</gene>
<evidence type="ECO:0000313" key="2">
    <source>
        <dbReference type="Proteomes" id="UP000308600"/>
    </source>
</evidence>
<dbReference type="Proteomes" id="UP000308600">
    <property type="component" value="Unassembled WGS sequence"/>
</dbReference>